<dbReference type="AlphaFoldDB" id="A0A0J1FQR0"/>
<dbReference type="RefSeq" id="WP_282434450.1">
    <property type="nucleotide sequence ID" value="NZ_LDZY01000007.1"/>
</dbReference>
<comment type="caution">
    <text evidence="1">The sequence shown here is derived from an EMBL/GenBank/DDBJ whole genome shotgun (WGS) entry which is preliminary data.</text>
</comment>
<dbReference type="PATRIC" id="fig|476652.3.peg.2585"/>
<dbReference type="EMBL" id="LDZY01000007">
    <property type="protein sequence ID" value="KLU65844.1"/>
    <property type="molecule type" value="Genomic_DNA"/>
</dbReference>
<keyword evidence="2" id="KW-1185">Reference proteome</keyword>
<proteinExistence type="predicted"/>
<evidence type="ECO:0000313" key="1">
    <source>
        <dbReference type="EMBL" id="KLU65844.1"/>
    </source>
</evidence>
<organism evidence="1 2">
    <name type="scientific">Desulfosporosinus acididurans</name>
    <dbReference type="NCBI Taxonomy" id="476652"/>
    <lineage>
        <taxon>Bacteria</taxon>
        <taxon>Bacillati</taxon>
        <taxon>Bacillota</taxon>
        <taxon>Clostridia</taxon>
        <taxon>Eubacteriales</taxon>
        <taxon>Desulfitobacteriaceae</taxon>
        <taxon>Desulfosporosinus</taxon>
    </lineage>
</organism>
<dbReference type="Proteomes" id="UP000036356">
    <property type="component" value="Unassembled WGS sequence"/>
</dbReference>
<gene>
    <name evidence="1" type="ORF">DEAC_c24740</name>
</gene>
<reference evidence="1 2" key="1">
    <citation type="submission" date="2015-06" db="EMBL/GenBank/DDBJ databases">
        <title>Draft genome of the moderately acidophilic sulfate reducer Candidatus Desulfosporosinus acididurans strain M1.</title>
        <authorList>
            <person name="Poehlein A."/>
            <person name="Petzsch P."/>
            <person name="Johnson B.D."/>
            <person name="Schloemann M."/>
            <person name="Daniel R."/>
            <person name="Muehling M."/>
        </authorList>
    </citation>
    <scope>NUCLEOTIDE SEQUENCE [LARGE SCALE GENOMIC DNA]</scope>
    <source>
        <strain evidence="1 2">M1</strain>
    </source>
</reference>
<protein>
    <submittedName>
        <fullName evidence="1">Uncharacterized protein</fullName>
    </submittedName>
</protein>
<name>A0A0J1FQR0_9FIRM</name>
<evidence type="ECO:0000313" key="2">
    <source>
        <dbReference type="Proteomes" id="UP000036356"/>
    </source>
</evidence>
<accession>A0A0J1FQR0</accession>
<sequence>MTFITSFSKMLSYIAKSDPLSYYLSYSMEENENQAESKNESLE</sequence>